<dbReference type="SUPFAM" id="SSF81383">
    <property type="entry name" value="F-box domain"/>
    <property type="match status" value="1"/>
</dbReference>
<evidence type="ECO:0000313" key="3">
    <source>
        <dbReference type="Proteomes" id="UP000292082"/>
    </source>
</evidence>
<gene>
    <name evidence="2" type="ORF">BD310DRAFT_1008944</name>
</gene>
<name>A0A4Q9P977_9APHY</name>
<evidence type="ECO:0008006" key="4">
    <source>
        <dbReference type="Google" id="ProtNLM"/>
    </source>
</evidence>
<keyword evidence="3" id="KW-1185">Reference proteome</keyword>
<dbReference type="EMBL" id="ML145373">
    <property type="protein sequence ID" value="TBU51169.1"/>
    <property type="molecule type" value="Genomic_DNA"/>
</dbReference>
<sequence length="712" mass="80354">MGQLSSSLNNTDQRIAKSFILTHKMTALGHAAQNATQRILNDDIILDNILPDLNLEDIVSVRQVSNQLRRCSNEPAVWKRVLTHTERQLPPVPPTERYSLANISQIEAERLLTRSLSLPKRWDQHRPQHFRRWEIEAQRKVLEMALLPGGHYLVATVADRNPMRYCIEVYTSDFNYSMGFPVARLTTPSKAFHLRAKYLSIHGRPGIAIAYIRRNYRRESFKDEFDINRLAPDSDWFSAKVKYECAVMHVPLQSLELLFDNDKPWDPKEYRTRALQQDRPFQVLTEITSRARMSNPIIDEDRNGIPLVAVLKHPDRIVYKNLDGGLGCTMYCAPHPSYQNFAHAIMAFTFVPSQHQFLLVRRAGEDPDPLQVAADLADLPPGEILTGPYYFAELYDVKYTIDGASLTCDAASRTAVHDAGWNFWHKVWITQPGMGAALKNDVSVRAELQPTSPTKPLPITIFVQADRSYGLVFSTFFPEPIPASSTSNADADPSTRYIYILSEDDPFIETEPLPEGMESLNDLYEHRILLGSTRPVIYTVPRQGSKARSFQVRMLGGVWDEGLLDKPPATVEAQAVGSQDVPANDAAHDEEVNDHDEEPEEDVDEGNEDNEEDADEGSEDNEEDGQSDVLEESSRIRVSHQFNLELADLDHVSAVAWDETIGRLCIGYANSTRIAVFDFAGAPIPARLWYDSFCFLLPGMSADTVHIFVFAP</sequence>
<organism evidence="2 3">
    <name type="scientific">Dichomitus squalens</name>
    <dbReference type="NCBI Taxonomy" id="114155"/>
    <lineage>
        <taxon>Eukaryota</taxon>
        <taxon>Fungi</taxon>
        <taxon>Dikarya</taxon>
        <taxon>Basidiomycota</taxon>
        <taxon>Agaricomycotina</taxon>
        <taxon>Agaricomycetes</taxon>
        <taxon>Polyporales</taxon>
        <taxon>Polyporaceae</taxon>
        <taxon>Dichomitus</taxon>
    </lineage>
</organism>
<evidence type="ECO:0000256" key="1">
    <source>
        <dbReference type="SAM" id="MobiDB-lite"/>
    </source>
</evidence>
<feature type="region of interest" description="Disordered" evidence="1">
    <location>
        <begin position="574"/>
        <end position="632"/>
    </location>
</feature>
<feature type="compositionally biased region" description="Acidic residues" evidence="1">
    <location>
        <begin position="591"/>
        <end position="631"/>
    </location>
</feature>
<proteinExistence type="predicted"/>
<dbReference type="AlphaFoldDB" id="A0A4Q9P977"/>
<protein>
    <recommendedName>
        <fullName evidence="4">F-box domain-containing protein</fullName>
    </recommendedName>
</protein>
<dbReference type="Proteomes" id="UP000292082">
    <property type="component" value="Unassembled WGS sequence"/>
</dbReference>
<evidence type="ECO:0000313" key="2">
    <source>
        <dbReference type="EMBL" id="TBU51169.1"/>
    </source>
</evidence>
<reference evidence="2 3" key="1">
    <citation type="submission" date="2019-01" db="EMBL/GenBank/DDBJ databases">
        <title>Draft genome sequences of three monokaryotic isolates of the white-rot basidiomycete fungus Dichomitus squalens.</title>
        <authorList>
            <consortium name="DOE Joint Genome Institute"/>
            <person name="Lopez S.C."/>
            <person name="Andreopoulos B."/>
            <person name="Pangilinan J."/>
            <person name="Lipzen A."/>
            <person name="Riley R."/>
            <person name="Ahrendt S."/>
            <person name="Ng V."/>
            <person name="Barry K."/>
            <person name="Daum C."/>
            <person name="Grigoriev I.V."/>
            <person name="Hilden K.S."/>
            <person name="Makela M.R."/>
            <person name="de Vries R.P."/>
        </authorList>
    </citation>
    <scope>NUCLEOTIDE SEQUENCE [LARGE SCALE GENOMIC DNA]</scope>
    <source>
        <strain evidence="2 3">CBS 464.89</strain>
    </source>
</reference>
<dbReference type="InterPro" id="IPR036047">
    <property type="entry name" value="F-box-like_dom_sf"/>
</dbReference>
<accession>A0A4Q9P977</accession>
<dbReference type="STRING" id="114155.A0A4Q9P977"/>